<sequence length="157" mass="18200">MEIWLFVTIGISAVLIGGTILISKKGKKTSSEVSEEYEIIEDEAPAPSISVSEEEETGCPEEIKKQLLNKQKQIFKEAHKVYMVLNNILKNKNLSPELKKEFETFIRSYNRLKELEEEIQVYPFGDCDRVFELKFNFYNKMVKETAKKIMVLAKTLK</sequence>
<reference evidence="2" key="1">
    <citation type="journal article" date="2020" name="ISME J.">
        <title>Gammaproteobacteria mediating utilization of methyl-, sulfur- and petroleum organic compounds in deep ocean hydrothermal plumes.</title>
        <authorList>
            <person name="Zhou Z."/>
            <person name="Liu Y."/>
            <person name="Pan J."/>
            <person name="Cron B.R."/>
            <person name="Toner B.M."/>
            <person name="Anantharaman K."/>
            <person name="Breier J.A."/>
            <person name="Dick G.J."/>
            <person name="Li M."/>
        </authorList>
    </citation>
    <scope>NUCLEOTIDE SEQUENCE</scope>
    <source>
        <strain evidence="2">SZUA-1501</strain>
    </source>
</reference>
<dbReference type="EMBL" id="DQVE01000022">
    <property type="protein sequence ID" value="HIP98157.1"/>
    <property type="molecule type" value="Genomic_DNA"/>
</dbReference>
<evidence type="ECO:0000313" key="3">
    <source>
        <dbReference type="Proteomes" id="UP000606463"/>
    </source>
</evidence>
<organism evidence="2 3">
    <name type="scientific">Aquifex aeolicus</name>
    <dbReference type="NCBI Taxonomy" id="63363"/>
    <lineage>
        <taxon>Bacteria</taxon>
        <taxon>Pseudomonadati</taxon>
        <taxon>Aquificota</taxon>
        <taxon>Aquificia</taxon>
        <taxon>Aquificales</taxon>
        <taxon>Aquificaceae</taxon>
        <taxon>Aquifex</taxon>
    </lineage>
</organism>
<dbReference type="AlphaFoldDB" id="A0A9D0YP53"/>
<protein>
    <submittedName>
        <fullName evidence="2">Uncharacterized protein</fullName>
    </submittedName>
</protein>
<gene>
    <name evidence="2" type="ORF">EYH37_02165</name>
</gene>
<evidence type="ECO:0000313" key="2">
    <source>
        <dbReference type="EMBL" id="HIP98157.1"/>
    </source>
</evidence>
<keyword evidence="1" id="KW-0472">Membrane</keyword>
<name>A0A9D0YP53_AQUAO</name>
<keyword evidence="1" id="KW-1133">Transmembrane helix</keyword>
<feature type="transmembrane region" description="Helical" evidence="1">
    <location>
        <begin position="6"/>
        <end position="23"/>
    </location>
</feature>
<evidence type="ECO:0000256" key="1">
    <source>
        <dbReference type="SAM" id="Phobius"/>
    </source>
</evidence>
<keyword evidence="1" id="KW-0812">Transmembrane</keyword>
<accession>A0A9D0YP53</accession>
<proteinExistence type="predicted"/>
<comment type="caution">
    <text evidence="2">The sequence shown here is derived from an EMBL/GenBank/DDBJ whole genome shotgun (WGS) entry which is preliminary data.</text>
</comment>
<dbReference type="Proteomes" id="UP000606463">
    <property type="component" value="Unassembled WGS sequence"/>
</dbReference>